<feature type="transmembrane region" description="Helical" evidence="1">
    <location>
        <begin position="325"/>
        <end position="346"/>
    </location>
</feature>
<keyword evidence="1" id="KW-0812">Transmembrane</keyword>
<feature type="transmembrane region" description="Helical" evidence="1">
    <location>
        <begin position="72"/>
        <end position="92"/>
    </location>
</feature>
<evidence type="ECO:0000313" key="2">
    <source>
        <dbReference type="EMBL" id="AFM03866.1"/>
    </source>
</evidence>
<dbReference type="KEGG" id="fli:Fleli_1439"/>
<evidence type="ECO:0000256" key="1">
    <source>
        <dbReference type="SAM" id="Phobius"/>
    </source>
</evidence>
<accession>I4AIT1</accession>
<feature type="transmembrane region" description="Helical" evidence="1">
    <location>
        <begin position="421"/>
        <end position="439"/>
    </location>
</feature>
<evidence type="ECO:0000313" key="3">
    <source>
        <dbReference type="Proteomes" id="UP000006054"/>
    </source>
</evidence>
<keyword evidence="1" id="KW-1133">Transmembrane helix</keyword>
<gene>
    <name evidence="2" type="ordered locus">Fleli_1439</name>
</gene>
<name>I4AIT1_BERLS</name>
<dbReference type="EMBL" id="CP003345">
    <property type="protein sequence ID" value="AFM03866.1"/>
    <property type="molecule type" value="Genomic_DNA"/>
</dbReference>
<dbReference type="HOGENOM" id="CLU_549520_0_0_10"/>
<feature type="transmembrane region" description="Helical" evidence="1">
    <location>
        <begin position="135"/>
        <end position="156"/>
    </location>
</feature>
<organism evidence="2 3">
    <name type="scientific">Bernardetia litoralis (strain ATCC 23117 / DSM 6794 / NBRC 15988 / NCIMB 1366 / Fx l1 / Sio-4)</name>
    <name type="common">Flexibacter litoralis</name>
    <dbReference type="NCBI Taxonomy" id="880071"/>
    <lineage>
        <taxon>Bacteria</taxon>
        <taxon>Pseudomonadati</taxon>
        <taxon>Bacteroidota</taxon>
        <taxon>Cytophagia</taxon>
        <taxon>Cytophagales</taxon>
        <taxon>Bernardetiaceae</taxon>
        <taxon>Bernardetia</taxon>
    </lineage>
</organism>
<keyword evidence="1" id="KW-0472">Membrane</keyword>
<protein>
    <submittedName>
        <fullName evidence="2">Uncharacterized protein</fullName>
    </submittedName>
</protein>
<reference evidence="3" key="1">
    <citation type="submission" date="2012-06" db="EMBL/GenBank/DDBJ databases">
        <title>The complete genome of Flexibacter litoralis DSM 6794.</title>
        <authorList>
            <person name="Lucas S."/>
            <person name="Copeland A."/>
            <person name="Lapidus A."/>
            <person name="Glavina del Rio T."/>
            <person name="Dalin E."/>
            <person name="Tice H."/>
            <person name="Bruce D."/>
            <person name="Goodwin L."/>
            <person name="Pitluck S."/>
            <person name="Peters L."/>
            <person name="Ovchinnikova G."/>
            <person name="Lu M."/>
            <person name="Kyrpides N."/>
            <person name="Mavromatis K."/>
            <person name="Ivanova N."/>
            <person name="Brettin T."/>
            <person name="Detter J.C."/>
            <person name="Han C."/>
            <person name="Larimer F."/>
            <person name="Land M."/>
            <person name="Hauser L."/>
            <person name="Markowitz V."/>
            <person name="Cheng J.-F."/>
            <person name="Hugenholtz P."/>
            <person name="Woyke T."/>
            <person name="Wu D."/>
            <person name="Spring S."/>
            <person name="Lang E."/>
            <person name="Kopitz M."/>
            <person name="Brambilla E."/>
            <person name="Klenk H.-P."/>
            <person name="Eisen J.A."/>
        </authorList>
    </citation>
    <scope>NUCLEOTIDE SEQUENCE [LARGE SCALE GENOMIC DNA]</scope>
    <source>
        <strain evidence="3">ATCC 23117 / DSM 6794 / NBRC 15988 / NCIMB 1366 / Sio-4</strain>
    </source>
</reference>
<keyword evidence="3" id="KW-1185">Reference proteome</keyword>
<feature type="transmembrane region" description="Helical" evidence="1">
    <location>
        <begin position="168"/>
        <end position="188"/>
    </location>
</feature>
<sequence length="496" mass="58342">MIKHNNLESYNYFYIKMSNSTSNNLRNNKIQEEKIHIVDLSLKVLTFDYLLRWISLGSYRLIFGESVKGSHLIFFFALQLLIVVFTLGFTFWREYIFRVNNNVACSIPDSIELIWKQFWELIYKKRKYEIVGSSFSMLLRFFFVITFTYMIISASFDKIVFDGYKANLIGFVGAVSFFIYGTWIYFISHFSVPDSEFRPVQALVSAVSRRKENLSELLESDLQTHRINDVDNNPIDTNDTEILEIEGEVRNLMNRVEAYILESVMFGALTFSGFLTIIASDTDRLNYVSMRRFGYNVVEFMLDLIVFEFKRLEEYHIFTTEPEHLLVLIMFQTVLCALFFLMVIAARLKFSKTAEQIDNTVRLARSYNDKEEEVYILKLQSPHNTLLDKRLLVLNRKISQLVLQAADLIKEIHPVITYMSFLRNMGVLFFLFIIVTSLLFFNNTVAIFFGAMSLTAYVYKQFDTWYRQKRMQRIINQHQGMEKPVIEPTEKKISVV</sequence>
<dbReference type="AlphaFoldDB" id="I4AIT1"/>
<dbReference type="Proteomes" id="UP000006054">
    <property type="component" value="Chromosome"/>
</dbReference>
<dbReference type="eggNOG" id="ENOG5033599">
    <property type="taxonomic scope" value="Bacteria"/>
</dbReference>
<proteinExistence type="predicted"/>
<feature type="transmembrane region" description="Helical" evidence="1">
    <location>
        <begin position="259"/>
        <end position="280"/>
    </location>
</feature>